<dbReference type="GeneID" id="64983023"/>
<evidence type="ECO:0000313" key="4">
    <source>
        <dbReference type="EMBL" id="PNZ67016.1"/>
    </source>
</evidence>
<dbReference type="RefSeq" id="WP_059106340.1">
    <property type="nucleotide sequence ID" value="NZ_AP024589.1"/>
</dbReference>
<name>A0AAP8TSY3_9STAP</name>
<dbReference type="Pfam" id="PF09587">
    <property type="entry name" value="PGA_cap"/>
    <property type="match status" value="1"/>
</dbReference>
<evidence type="ECO:0000256" key="1">
    <source>
        <dbReference type="ARBA" id="ARBA00005662"/>
    </source>
</evidence>
<evidence type="ECO:0000259" key="2">
    <source>
        <dbReference type="SMART" id="SM00854"/>
    </source>
</evidence>
<dbReference type="Gene3D" id="3.60.21.10">
    <property type="match status" value="1"/>
</dbReference>
<comment type="similarity">
    <text evidence="1">Belongs to the CapA family.</text>
</comment>
<organism evidence="4 5">
    <name type="scientific">Staphylococcus auricularis</name>
    <dbReference type="NCBI Taxonomy" id="29379"/>
    <lineage>
        <taxon>Bacteria</taxon>
        <taxon>Bacillati</taxon>
        <taxon>Bacillota</taxon>
        <taxon>Bacilli</taxon>
        <taxon>Bacillales</taxon>
        <taxon>Staphylococcaceae</taxon>
        <taxon>Staphylococcus</taxon>
    </lineage>
</organism>
<dbReference type="InterPro" id="IPR052169">
    <property type="entry name" value="CW_Biosynth-Accessory"/>
</dbReference>
<keyword evidence="3" id="KW-0378">Hydrolase</keyword>
<dbReference type="InterPro" id="IPR019079">
    <property type="entry name" value="Capsule_synth_CapA"/>
</dbReference>
<dbReference type="GO" id="GO:0016787">
    <property type="term" value="F:hydrolase activity"/>
    <property type="evidence" value="ECO:0007669"/>
    <property type="project" value="UniProtKB-KW"/>
</dbReference>
<gene>
    <name evidence="4" type="ORF">CD158_07100</name>
    <name evidence="3" type="ORF">QYH67_05040</name>
</gene>
<protein>
    <submittedName>
        <fullName evidence="4">CapA family protein</fullName>
        <ecNumber evidence="3">3.1.-.-</ecNumber>
    </submittedName>
</protein>
<dbReference type="SUPFAM" id="SSF56300">
    <property type="entry name" value="Metallo-dependent phosphatases"/>
    <property type="match status" value="1"/>
</dbReference>
<dbReference type="AlphaFoldDB" id="A0AAP8TSY3"/>
<dbReference type="EMBL" id="JAUHQC010000009">
    <property type="protein sequence ID" value="MDN4532947.1"/>
    <property type="molecule type" value="Genomic_DNA"/>
</dbReference>
<dbReference type="SMART" id="SM00854">
    <property type="entry name" value="PGA_cap"/>
    <property type="match status" value="1"/>
</dbReference>
<dbReference type="PANTHER" id="PTHR33393:SF12">
    <property type="entry name" value="CAPSULE BIOSYNTHESIS PROTEIN CAPA"/>
    <property type="match status" value="1"/>
</dbReference>
<dbReference type="Proteomes" id="UP001171687">
    <property type="component" value="Unassembled WGS sequence"/>
</dbReference>
<dbReference type="EC" id="3.1.-.-" evidence="3"/>
<accession>A0AAP8TSY3</accession>
<dbReference type="InterPro" id="IPR029052">
    <property type="entry name" value="Metallo-depent_PP-like"/>
</dbReference>
<dbReference type="Proteomes" id="UP000242470">
    <property type="component" value="Unassembled WGS sequence"/>
</dbReference>
<dbReference type="PANTHER" id="PTHR33393">
    <property type="entry name" value="POLYGLUTAMINE SYNTHESIS ACCESSORY PROTEIN RV0574C-RELATED"/>
    <property type="match status" value="1"/>
</dbReference>
<proteinExistence type="inferred from homology"/>
<reference evidence="3" key="2">
    <citation type="submission" date="2023-07" db="EMBL/GenBank/DDBJ databases">
        <title>Evaluation of the beneficial properties of pineapple isolates.</title>
        <authorList>
            <person name="Adefiranye O."/>
        </authorList>
    </citation>
    <scope>NUCLEOTIDE SEQUENCE</scope>
    <source>
        <strain evidence="3">PAPLE_T1</strain>
    </source>
</reference>
<feature type="domain" description="Capsule synthesis protein CapA" evidence="2">
    <location>
        <begin position="33"/>
        <end position="279"/>
    </location>
</feature>
<evidence type="ECO:0000313" key="5">
    <source>
        <dbReference type="Proteomes" id="UP000242470"/>
    </source>
</evidence>
<dbReference type="EMBL" id="PPQW01000044">
    <property type="protein sequence ID" value="PNZ67016.1"/>
    <property type="molecule type" value="Genomic_DNA"/>
</dbReference>
<reference evidence="4 5" key="1">
    <citation type="submission" date="2017-08" db="EMBL/GenBank/DDBJ databases">
        <title>Draft genome sequences of 64 type strains of genus Staph aureus.</title>
        <authorList>
            <person name="Cole K."/>
            <person name="Golubchik T."/>
            <person name="Russell J."/>
            <person name="Foster D."/>
            <person name="Llewelyn M."/>
            <person name="Wilson D."/>
            <person name="Crook D."/>
            <person name="Paul J."/>
        </authorList>
    </citation>
    <scope>NUCLEOTIDE SEQUENCE [LARGE SCALE GENOMIC DNA]</scope>
    <source>
        <strain evidence="4 5">NCTC 12101</strain>
    </source>
</reference>
<sequence length="380" mass="43250">MKKNYIMVMTSFLLFIVTGLSTINESQKEETVDVTAVGDNLIHPAVYRDAEEADGSFNFKPMYKPIKDDIKQADLAYVNQESPLGGDDRPYSGFKRFNTPSDVAGDLVDTGFNLVNGSNNHALDQGSKGLEHEVDVWKTFKNRVLFTGKYQSQSQRDRIPVKKVNGMKVSMLSYTYGTNGLKSKHDYSINYLDKKLMKHDIQRAKKKSDAVIVSVHWGKEGSHKPTRVQKDYAKFLAKQNVDVVIGTHPHVIQPVKWVKGEDGHRTLVAYSLGNFLNAQMTGTESNELGGNLSFTLKEKGNQVTVKNVEWKSLVNHFERKDVRYPMKRTDFKVIPLDDYTDDMIQRHGLQGFPGYDMSRDRFEQITRDTIDAKYLNDESM</sequence>
<comment type="caution">
    <text evidence="4">The sequence shown here is derived from an EMBL/GenBank/DDBJ whole genome shotgun (WGS) entry which is preliminary data.</text>
</comment>
<dbReference type="CDD" id="cd07381">
    <property type="entry name" value="MPP_CapA"/>
    <property type="match status" value="1"/>
</dbReference>
<evidence type="ECO:0000313" key="3">
    <source>
        <dbReference type="EMBL" id="MDN4532947.1"/>
    </source>
</evidence>